<dbReference type="AlphaFoldDB" id="A0A0D3B7G2"/>
<evidence type="ECO:0000313" key="7">
    <source>
        <dbReference type="Proteomes" id="UP000032141"/>
    </source>
</evidence>
<feature type="compositionally biased region" description="Polar residues" evidence="4">
    <location>
        <begin position="198"/>
        <end position="211"/>
    </location>
</feature>
<reference evidence="6" key="2">
    <citation type="submission" date="2015-03" db="UniProtKB">
        <authorList>
            <consortium name="EnsemblPlants"/>
        </authorList>
    </citation>
    <scope>IDENTIFICATION</scope>
</reference>
<feature type="region of interest" description="Disordered" evidence="4">
    <location>
        <begin position="188"/>
        <end position="213"/>
    </location>
</feature>
<dbReference type="STRING" id="109376.A0A0D3B7G2"/>
<dbReference type="PROSITE" id="PS51382">
    <property type="entry name" value="SPX"/>
    <property type="match status" value="1"/>
</dbReference>
<feature type="coiled-coil region" evidence="3">
    <location>
        <begin position="82"/>
        <end position="109"/>
    </location>
</feature>
<dbReference type="CDD" id="cd14481">
    <property type="entry name" value="SPX_AtSPX1_like"/>
    <property type="match status" value="1"/>
</dbReference>
<keyword evidence="2" id="KW-0539">Nucleus</keyword>
<sequence length="281" mass="32309">MKFGKSLSNQIEETLPEWQDKFLSYKELKKKLKLLEPRGGGDNRPNKRSRSSDTDPTKEELDFIRLLEEELDKFNSFFVEKEEEYIIRLKELKDQVAKANISNEEMINIKRDIVDFHGEMVLLMNYSALNYTGLAKILKKYDKRTGALIRLPFIQKVLQEPFFTTDLLNTFVKECEAMLDRLFPSNKNRNLEEDKSEPTTSGTVNSETNGSDLLRLPKDLSEIEYMESLYMKSTVSALRVLKEIRSGSSTVSVFSLPPLQASGLEDDSWKTKVGALEQVAE</sequence>
<dbReference type="PANTHER" id="PTHR45978:SF5">
    <property type="entry name" value="SPX DOMAIN-CONTAINING PROTEIN 2"/>
    <property type="match status" value="1"/>
</dbReference>
<evidence type="ECO:0000256" key="2">
    <source>
        <dbReference type="ARBA" id="ARBA00023242"/>
    </source>
</evidence>
<evidence type="ECO:0000256" key="4">
    <source>
        <dbReference type="SAM" id="MobiDB-lite"/>
    </source>
</evidence>
<comment type="subcellular location">
    <subcellularLocation>
        <location evidence="1">Nucleus</location>
    </subcellularLocation>
</comment>
<proteinExistence type="predicted"/>
<evidence type="ECO:0000256" key="1">
    <source>
        <dbReference type="ARBA" id="ARBA00004123"/>
    </source>
</evidence>
<dbReference type="eggNOG" id="KOG1161">
    <property type="taxonomic scope" value="Eukaryota"/>
</dbReference>
<dbReference type="OrthoDB" id="6493944at2759"/>
<protein>
    <recommendedName>
        <fullName evidence="5">SPX domain-containing protein</fullName>
    </recommendedName>
</protein>
<dbReference type="GO" id="GO:0005634">
    <property type="term" value="C:nucleus"/>
    <property type="evidence" value="ECO:0007669"/>
    <property type="project" value="UniProtKB-SubCell"/>
</dbReference>
<dbReference type="Gramene" id="Bo3g041850.1">
    <property type="protein sequence ID" value="Bo3g041850.1"/>
    <property type="gene ID" value="Bo3g041850"/>
</dbReference>
<dbReference type="GeneID" id="106328987"/>
<reference evidence="6 7" key="1">
    <citation type="journal article" date="2014" name="Genome Biol.">
        <title>Transcriptome and methylome profiling reveals relics of genome dominance in the mesopolyploid Brassica oleracea.</title>
        <authorList>
            <person name="Parkin I.A."/>
            <person name="Koh C."/>
            <person name="Tang H."/>
            <person name="Robinson S.J."/>
            <person name="Kagale S."/>
            <person name="Clarke W.E."/>
            <person name="Town C.D."/>
            <person name="Nixon J."/>
            <person name="Krishnakumar V."/>
            <person name="Bidwell S.L."/>
            <person name="Denoeud F."/>
            <person name="Belcram H."/>
            <person name="Links M.G."/>
            <person name="Just J."/>
            <person name="Clarke C."/>
            <person name="Bender T."/>
            <person name="Huebert T."/>
            <person name="Mason A.S."/>
            <person name="Pires J.C."/>
            <person name="Barker G."/>
            <person name="Moore J."/>
            <person name="Walley P.G."/>
            <person name="Manoli S."/>
            <person name="Batley J."/>
            <person name="Edwards D."/>
            <person name="Nelson M.N."/>
            <person name="Wang X."/>
            <person name="Paterson A.H."/>
            <person name="King G."/>
            <person name="Bancroft I."/>
            <person name="Chalhoub B."/>
            <person name="Sharpe A.G."/>
        </authorList>
    </citation>
    <scope>NUCLEOTIDE SEQUENCE</scope>
    <source>
        <strain evidence="6 7">cv. TO1000</strain>
    </source>
</reference>
<keyword evidence="7" id="KW-1185">Reference proteome</keyword>
<evidence type="ECO:0000256" key="3">
    <source>
        <dbReference type="SAM" id="Coils"/>
    </source>
</evidence>
<dbReference type="Pfam" id="PF03105">
    <property type="entry name" value="SPX"/>
    <property type="match status" value="3"/>
</dbReference>
<feature type="region of interest" description="Disordered" evidence="4">
    <location>
        <begin position="34"/>
        <end position="57"/>
    </location>
</feature>
<dbReference type="HOGENOM" id="CLU_057600_1_1_1"/>
<dbReference type="GO" id="GO:0016036">
    <property type="term" value="P:cellular response to phosphate starvation"/>
    <property type="evidence" value="ECO:0007669"/>
    <property type="project" value="EnsemblPlants"/>
</dbReference>
<dbReference type="RefSeq" id="XP_013622998.1">
    <property type="nucleotide sequence ID" value="XM_013767544.1"/>
</dbReference>
<dbReference type="KEGG" id="boe:106328987"/>
<dbReference type="InterPro" id="IPR031142">
    <property type="entry name" value="SPX_prot"/>
</dbReference>
<accession>A0A0D3B7G2</accession>
<dbReference type="EnsemblPlants" id="Bo3g041850.1">
    <property type="protein sequence ID" value="Bo3g041850.1"/>
    <property type="gene ID" value="Bo3g041850"/>
</dbReference>
<organism evidence="6 7">
    <name type="scientific">Brassica oleracea var. oleracea</name>
    <dbReference type="NCBI Taxonomy" id="109376"/>
    <lineage>
        <taxon>Eukaryota</taxon>
        <taxon>Viridiplantae</taxon>
        <taxon>Streptophyta</taxon>
        <taxon>Embryophyta</taxon>
        <taxon>Tracheophyta</taxon>
        <taxon>Spermatophyta</taxon>
        <taxon>Magnoliopsida</taxon>
        <taxon>eudicotyledons</taxon>
        <taxon>Gunneridae</taxon>
        <taxon>Pentapetalae</taxon>
        <taxon>rosids</taxon>
        <taxon>malvids</taxon>
        <taxon>Brassicales</taxon>
        <taxon>Brassicaceae</taxon>
        <taxon>Brassiceae</taxon>
        <taxon>Brassica</taxon>
    </lineage>
</organism>
<evidence type="ECO:0000313" key="6">
    <source>
        <dbReference type="EnsemblPlants" id="Bo3g041850.1"/>
    </source>
</evidence>
<dbReference type="InterPro" id="IPR004331">
    <property type="entry name" value="SPX_dom"/>
</dbReference>
<evidence type="ECO:0000259" key="5">
    <source>
        <dbReference type="PROSITE" id="PS51382"/>
    </source>
</evidence>
<name>A0A0D3B7G2_BRAOL</name>
<keyword evidence="3" id="KW-0175">Coiled coil</keyword>
<dbReference type="Proteomes" id="UP000032141">
    <property type="component" value="Chromosome C3"/>
</dbReference>
<dbReference type="OMA" id="EYMEGMY"/>
<dbReference type="PANTHER" id="PTHR45978">
    <property type="entry name" value="SPX DOMAIN-CONTAINING PROTEIN 3"/>
    <property type="match status" value="1"/>
</dbReference>
<feature type="domain" description="SPX" evidence="5">
    <location>
        <begin position="1"/>
        <end position="155"/>
    </location>
</feature>